<evidence type="ECO:0000256" key="1">
    <source>
        <dbReference type="ARBA" id="ARBA00000693"/>
    </source>
</evidence>
<dbReference type="Pfam" id="PF02152">
    <property type="entry name" value="FolB"/>
    <property type="match status" value="1"/>
</dbReference>
<evidence type="ECO:0000256" key="5">
    <source>
        <dbReference type="ARBA" id="ARBA00022909"/>
    </source>
</evidence>
<dbReference type="SUPFAM" id="SSF55620">
    <property type="entry name" value="Tetrahydrobiopterin biosynthesis enzymes-like"/>
    <property type="match status" value="1"/>
</dbReference>
<evidence type="ECO:0000256" key="8">
    <source>
        <dbReference type="RuleBase" id="RU362079"/>
    </source>
</evidence>
<evidence type="ECO:0000313" key="10">
    <source>
        <dbReference type="EMBL" id="TDK23025.1"/>
    </source>
</evidence>
<evidence type="ECO:0000256" key="7">
    <source>
        <dbReference type="ARBA" id="ARBA00023239"/>
    </source>
</evidence>
<dbReference type="PANTHER" id="PTHR42844">
    <property type="entry name" value="DIHYDRONEOPTERIN ALDOLASE 1-RELATED"/>
    <property type="match status" value="1"/>
</dbReference>
<evidence type="ECO:0000256" key="2">
    <source>
        <dbReference type="ARBA" id="ARBA00001353"/>
    </source>
</evidence>
<keyword evidence="7 8" id="KW-0456">Lyase</keyword>
<comment type="catalytic activity">
    <reaction evidence="2 8">
        <text>7,8-dihydroneopterin = 6-hydroxymethyl-7,8-dihydropterin + glycolaldehyde</text>
        <dbReference type="Rhea" id="RHEA:10540"/>
        <dbReference type="ChEBI" id="CHEBI:17001"/>
        <dbReference type="ChEBI" id="CHEBI:17071"/>
        <dbReference type="ChEBI" id="CHEBI:44841"/>
        <dbReference type="EC" id="4.1.2.25"/>
    </reaction>
</comment>
<keyword evidence="6" id="KW-0413">Isomerase</keyword>
<dbReference type="OrthoDB" id="9810587at2"/>
<keyword evidence="5 8" id="KW-0289">Folate biosynthesis</keyword>
<dbReference type="AlphaFoldDB" id="A0A4R5TKI9"/>
<evidence type="ECO:0000259" key="9">
    <source>
        <dbReference type="SMART" id="SM00905"/>
    </source>
</evidence>
<dbReference type="GO" id="GO:0016853">
    <property type="term" value="F:isomerase activity"/>
    <property type="evidence" value="ECO:0007669"/>
    <property type="project" value="UniProtKB-KW"/>
</dbReference>
<dbReference type="InterPro" id="IPR006156">
    <property type="entry name" value="Dihydroneopterin_aldolase"/>
</dbReference>
<dbReference type="GO" id="GO:0046656">
    <property type="term" value="P:folic acid biosynthetic process"/>
    <property type="evidence" value="ECO:0007669"/>
    <property type="project" value="UniProtKB-UniRule"/>
</dbReference>
<evidence type="ECO:0000256" key="3">
    <source>
        <dbReference type="ARBA" id="ARBA00005013"/>
    </source>
</evidence>
<dbReference type="InterPro" id="IPR043133">
    <property type="entry name" value="GTP-CH-I_C/QueF"/>
</dbReference>
<proteinExistence type="inferred from homology"/>
<dbReference type="EMBL" id="SMTF01000011">
    <property type="protein sequence ID" value="TDK23025.1"/>
    <property type="molecule type" value="Genomic_DNA"/>
</dbReference>
<dbReference type="SMART" id="SM00905">
    <property type="entry name" value="FolB"/>
    <property type="match status" value="1"/>
</dbReference>
<comment type="catalytic activity">
    <reaction evidence="1">
        <text>7,8-dihydroneopterin = 7,8-dihydromonapterin</text>
        <dbReference type="Rhea" id="RHEA:45328"/>
        <dbReference type="ChEBI" id="CHEBI:17001"/>
        <dbReference type="ChEBI" id="CHEBI:71175"/>
        <dbReference type="EC" id="5.1.99.8"/>
    </reaction>
</comment>
<dbReference type="GO" id="GO:0004150">
    <property type="term" value="F:dihydroneopterin aldolase activity"/>
    <property type="evidence" value="ECO:0007669"/>
    <property type="project" value="UniProtKB-UniRule"/>
</dbReference>
<comment type="caution">
    <text evidence="10">The sequence shown here is derived from an EMBL/GenBank/DDBJ whole genome shotgun (WGS) entry which is preliminary data.</text>
</comment>
<name>A0A4R5TKI9_9GAMM</name>
<dbReference type="FunFam" id="3.30.1130.10:FF:000002">
    <property type="entry name" value="7,8-dihydroneopterin aldolase"/>
    <property type="match status" value="1"/>
</dbReference>
<dbReference type="GO" id="GO:0046654">
    <property type="term" value="P:tetrahydrofolate biosynthetic process"/>
    <property type="evidence" value="ECO:0007669"/>
    <property type="project" value="UniProtKB-UniRule"/>
</dbReference>
<reference evidence="10 11" key="1">
    <citation type="submission" date="2019-03" db="EMBL/GenBank/DDBJ databases">
        <title>Luteimonas zhaokaii sp.nov., isolated from the rectal contents of Plateau pika in Yushu, Qinghai Province, China.</title>
        <authorList>
            <person name="Zhang G."/>
        </authorList>
    </citation>
    <scope>NUCLEOTIDE SEQUENCE [LARGE SCALE GENOMIC DNA]</scope>
    <source>
        <strain evidence="10 11">B9</strain>
    </source>
</reference>
<dbReference type="EC" id="4.1.2.25" evidence="8"/>
<gene>
    <name evidence="10" type="primary">folB</name>
    <name evidence="10" type="ORF">E2F46_12820</name>
</gene>
<dbReference type="NCBIfam" id="TIGR00525">
    <property type="entry name" value="folB"/>
    <property type="match status" value="1"/>
</dbReference>
<feature type="domain" description="Dihydroneopterin aldolase/epimerase" evidence="9">
    <location>
        <begin position="4"/>
        <end position="114"/>
    </location>
</feature>
<dbReference type="NCBIfam" id="TIGR00526">
    <property type="entry name" value="folB_dom"/>
    <property type="match status" value="1"/>
</dbReference>
<dbReference type="InterPro" id="IPR006157">
    <property type="entry name" value="FolB_dom"/>
</dbReference>
<dbReference type="PANTHER" id="PTHR42844:SF1">
    <property type="entry name" value="DIHYDRONEOPTERIN ALDOLASE 1-RELATED"/>
    <property type="match status" value="1"/>
</dbReference>
<protein>
    <recommendedName>
        <fullName evidence="8">7,8-dihydroneopterin aldolase</fullName>
        <ecNumber evidence="8">4.1.2.25</ecNumber>
    </recommendedName>
</protein>
<dbReference type="RefSeq" id="WP_133322668.1">
    <property type="nucleotide sequence ID" value="NZ_SMTF01000011.1"/>
</dbReference>
<dbReference type="Gene3D" id="3.30.1130.10">
    <property type="match status" value="1"/>
</dbReference>
<sequence length="120" mass="13224">MDKVFIEGLEIEALIGIYDWERRIRQALVFDLEMAFDNRVPAASDDIADTLDYKAVSKRLIEYVGASDFGLVETLAERCAAIVLDEFDVAHVRLKLSKPGAVRGAKAVGVVVERSRVVAG</sequence>
<evidence type="ECO:0000256" key="4">
    <source>
        <dbReference type="ARBA" id="ARBA00005708"/>
    </source>
</evidence>
<dbReference type="CDD" id="cd00534">
    <property type="entry name" value="DHNA_DHNTPE"/>
    <property type="match status" value="1"/>
</dbReference>
<dbReference type="GO" id="GO:0005737">
    <property type="term" value="C:cytoplasm"/>
    <property type="evidence" value="ECO:0007669"/>
    <property type="project" value="TreeGrafter"/>
</dbReference>
<keyword evidence="11" id="KW-1185">Reference proteome</keyword>
<comment type="function">
    <text evidence="8">Catalyzes the conversion of 7,8-dihydroneopterin to 6-hydroxymethyl-7,8-dihydropterin.</text>
</comment>
<comment type="pathway">
    <text evidence="3 8">Cofactor biosynthesis; tetrahydrofolate biosynthesis; 2-amino-4-hydroxy-6-hydroxymethyl-7,8-dihydropteridine diphosphate from 7,8-dihydroneopterin triphosphate: step 3/4.</text>
</comment>
<organism evidence="10 11">
    <name type="scientific">Luteimonas aestuarii</name>
    <dbReference type="NCBI Taxonomy" id="453837"/>
    <lineage>
        <taxon>Bacteria</taxon>
        <taxon>Pseudomonadati</taxon>
        <taxon>Pseudomonadota</taxon>
        <taxon>Gammaproteobacteria</taxon>
        <taxon>Lysobacterales</taxon>
        <taxon>Lysobacteraceae</taxon>
        <taxon>Luteimonas</taxon>
    </lineage>
</organism>
<dbReference type="UniPathway" id="UPA00077">
    <property type="reaction ID" value="UER00154"/>
</dbReference>
<evidence type="ECO:0000313" key="11">
    <source>
        <dbReference type="Proteomes" id="UP000294796"/>
    </source>
</evidence>
<accession>A0A4R5TKI9</accession>
<comment type="similarity">
    <text evidence="4 8">Belongs to the DHNA family.</text>
</comment>
<evidence type="ECO:0000256" key="6">
    <source>
        <dbReference type="ARBA" id="ARBA00023235"/>
    </source>
</evidence>
<dbReference type="Proteomes" id="UP000294796">
    <property type="component" value="Unassembled WGS sequence"/>
</dbReference>